<dbReference type="GO" id="GO:1990904">
    <property type="term" value="C:ribonucleoprotein complex"/>
    <property type="evidence" value="ECO:0007669"/>
    <property type="project" value="UniProtKB-KW"/>
</dbReference>
<dbReference type="InterPro" id="IPR036465">
    <property type="entry name" value="vWFA_dom_sf"/>
</dbReference>
<dbReference type="AlphaFoldDB" id="A0A1I8Q4U4"/>
<comment type="similarity">
    <text evidence="2">Belongs to the Ro 60 kDa family.</text>
</comment>
<evidence type="ECO:0000313" key="9">
    <source>
        <dbReference type="EnsemblMetazoa" id="SCAU013911-PA"/>
    </source>
</evidence>
<proteinExistence type="inferred from homology"/>
<keyword evidence="4" id="KW-0479">Metal-binding</keyword>
<feature type="compositionally biased region" description="Low complexity" evidence="7">
    <location>
        <begin position="260"/>
        <end position="270"/>
    </location>
</feature>
<comment type="subcellular location">
    <subcellularLocation>
        <location evidence="1">Cytoplasm</location>
    </subcellularLocation>
</comment>
<dbReference type="EnsemblMetazoa" id="SCAU013911-RA">
    <property type="protein sequence ID" value="SCAU013911-PA"/>
    <property type="gene ID" value="SCAU013911"/>
</dbReference>
<dbReference type="GO" id="GO:0003723">
    <property type="term" value="F:RNA binding"/>
    <property type="evidence" value="ECO:0007669"/>
    <property type="project" value="UniProtKB-KW"/>
</dbReference>
<dbReference type="Gene3D" id="3.40.50.410">
    <property type="entry name" value="von Willebrand factor, type A domain"/>
    <property type="match status" value="1"/>
</dbReference>
<evidence type="ECO:0000256" key="7">
    <source>
        <dbReference type="SAM" id="MobiDB-lite"/>
    </source>
</evidence>
<keyword evidence="3" id="KW-0963">Cytoplasm</keyword>
<evidence type="ECO:0000256" key="6">
    <source>
        <dbReference type="ARBA" id="ARBA00023274"/>
    </source>
</evidence>
<dbReference type="GO" id="GO:0005737">
    <property type="term" value="C:cytoplasm"/>
    <property type="evidence" value="ECO:0007669"/>
    <property type="project" value="UniProtKB-SubCell"/>
</dbReference>
<sequence>MTEMDAKAKLKRFCYLGSFHPVYMHLRGPIAVDKYWPIVSELVKQLSDEVMLPFLKDILNDNSLVRRDEVLFVYAVYLASEIDIKWKTTLRIAFAPLMRTDDDLFLFCDLSMRIAKLQNHKGFSRTVRKAIKAWYEMQTPDAIRTMWMAHRGLHGFTHKSLIKLCHISDGTLGSTTVSTLFFKTCTELLKETETEANAVGTPPAMDNATANEGGVSTDTNANETKANNLNSQSQEQQHQTNTQPQQTTTQPQQPNPQPPQSNATSNPPTSEDLATAVSKLRITKKNHDALKIIRKYKLPYQQVPGHFLSYAPIMAQLIPTMSYMQVLKCWRRMGQNKHLENQRIFKLCKARLENKELARKTNVHPVHILINMHNIGVISGDMSKLPSKKVESYKMDYLDKLYRDSFQWQSGVGKLRMHITVNLQSNYKKKFLKNHRKLTYFDACLALSFGYSKREALVDVFHWYEDKMKLKKIVFEKDYTTHLGFTSYAVVENQKNNQRLVTPILNALSSQQVYDVFLCIVPTAGRGNPNQNSEFLCKFLDKYRETKNPKAKFIILDLLRFKPSMSYSETRNENILEICGLDEHTPDLIHNFATQRFE</sequence>
<evidence type="ECO:0000256" key="1">
    <source>
        <dbReference type="ARBA" id="ARBA00004496"/>
    </source>
</evidence>
<gene>
    <name evidence="9" type="primary">106086341</name>
</gene>
<dbReference type="InterPro" id="IPR037214">
    <property type="entry name" value="TROVE_dom_sf"/>
</dbReference>
<evidence type="ECO:0000256" key="4">
    <source>
        <dbReference type="ARBA" id="ARBA00022723"/>
    </source>
</evidence>
<protein>
    <recommendedName>
        <fullName evidence="8">TROVE domain-containing protein</fullName>
    </recommendedName>
</protein>
<keyword evidence="5" id="KW-0694">RNA-binding</keyword>
<evidence type="ECO:0000313" key="10">
    <source>
        <dbReference type="Proteomes" id="UP000095300"/>
    </source>
</evidence>
<dbReference type="PROSITE" id="PS50988">
    <property type="entry name" value="TROVE"/>
    <property type="match status" value="1"/>
</dbReference>
<accession>A0A1I8Q4U4</accession>
<dbReference type="Pfam" id="PF25045">
    <property type="entry name" value="vWA_Ro60"/>
    <property type="match status" value="1"/>
</dbReference>
<dbReference type="OrthoDB" id="6098064at2759"/>
<evidence type="ECO:0000256" key="2">
    <source>
        <dbReference type="ARBA" id="ARBA00007814"/>
    </source>
</evidence>
<dbReference type="PANTHER" id="PTHR14202:SF0">
    <property type="entry name" value="RNA-BINDING PROTEIN RO60"/>
    <property type="match status" value="1"/>
</dbReference>
<keyword evidence="6" id="KW-0687">Ribonucleoprotein</keyword>
<reference evidence="9" key="1">
    <citation type="submission" date="2020-05" db="UniProtKB">
        <authorList>
            <consortium name="EnsemblMetazoa"/>
        </authorList>
    </citation>
    <scope>IDENTIFICATION</scope>
    <source>
        <strain evidence="9">USDA</strain>
    </source>
</reference>
<dbReference type="InterPro" id="IPR056800">
    <property type="entry name" value="vWA_Ro60"/>
</dbReference>
<feature type="domain" description="TROVE" evidence="8">
    <location>
        <begin position="1"/>
        <end position="414"/>
    </location>
</feature>
<organism evidence="9 10">
    <name type="scientific">Stomoxys calcitrans</name>
    <name type="common">Stable fly</name>
    <name type="synonym">Conops calcitrans</name>
    <dbReference type="NCBI Taxonomy" id="35570"/>
    <lineage>
        <taxon>Eukaryota</taxon>
        <taxon>Metazoa</taxon>
        <taxon>Ecdysozoa</taxon>
        <taxon>Arthropoda</taxon>
        <taxon>Hexapoda</taxon>
        <taxon>Insecta</taxon>
        <taxon>Pterygota</taxon>
        <taxon>Neoptera</taxon>
        <taxon>Endopterygota</taxon>
        <taxon>Diptera</taxon>
        <taxon>Brachycera</taxon>
        <taxon>Muscomorpha</taxon>
        <taxon>Muscoidea</taxon>
        <taxon>Muscidae</taxon>
        <taxon>Stomoxys</taxon>
    </lineage>
</organism>
<dbReference type="SUPFAM" id="SSF140864">
    <property type="entry name" value="TROVE domain-like"/>
    <property type="match status" value="2"/>
</dbReference>
<evidence type="ECO:0000256" key="3">
    <source>
        <dbReference type="ARBA" id="ARBA00022490"/>
    </source>
</evidence>
<dbReference type="GO" id="GO:0046872">
    <property type="term" value="F:metal ion binding"/>
    <property type="evidence" value="ECO:0007669"/>
    <property type="project" value="UniProtKB-KW"/>
</dbReference>
<feature type="compositionally biased region" description="Low complexity" evidence="7">
    <location>
        <begin position="227"/>
        <end position="252"/>
    </location>
</feature>
<feature type="region of interest" description="Disordered" evidence="7">
    <location>
        <begin position="194"/>
        <end position="271"/>
    </location>
</feature>
<keyword evidence="10" id="KW-1185">Reference proteome</keyword>
<dbReference type="STRING" id="35570.A0A1I8Q4U4"/>
<evidence type="ECO:0000259" key="8">
    <source>
        <dbReference type="PROSITE" id="PS50988"/>
    </source>
</evidence>
<name>A0A1I8Q4U4_STOCA</name>
<feature type="compositionally biased region" description="Polar residues" evidence="7">
    <location>
        <begin position="208"/>
        <end position="226"/>
    </location>
</feature>
<dbReference type="Proteomes" id="UP000095300">
    <property type="component" value="Unassembled WGS sequence"/>
</dbReference>
<dbReference type="PANTHER" id="PTHR14202">
    <property type="entry name" value="60 KDA RIBONUCLEOPROTEIN SSA/RO"/>
    <property type="match status" value="1"/>
</dbReference>
<dbReference type="InterPro" id="IPR008858">
    <property type="entry name" value="TROVE_dom"/>
</dbReference>
<dbReference type="InterPro" id="IPR040322">
    <property type="entry name" value="TROVE2"/>
</dbReference>
<dbReference type="VEuPathDB" id="VectorBase:SCAU013911"/>
<evidence type="ECO:0000256" key="5">
    <source>
        <dbReference type="ARBA" id="ARBA00022884"/>
    </source>
</evidence>